<evidence type="ECO:0000313" key="7">
    <source>
        <dbReference type="EMBL" id="KAB2952896.1"/>
    </source>
</evidence>
<evidence type="ECO:0000256" key="6">
    <source>
        <dbReference type="ARBA" id="ARBA00023204"/>
    </source>
</evidence>
<proteinExistence type="predicted"/>
<keyword evidence="5" id="KW-0378">Hydrolase</keyword>
<evidence type="ECO:0000256" key="4">
    <source>
        <dbReference type="ARBA" id="ARBA00022769"/>
    </source>
</evidence>
<organism evidence="7 8">
    <name type="scientific">Heliorestis acidaminivorans</name>
    <dbReference type="NCBI Taxonomy" id="553427"/>
    <lineage>
        <taxon>Bacteria</taxon>
        <taxon>Bacillati</taxon>
        <taxon>Bacillota</taxon>
        <taxon>Clostridia</taxon>
        <taxon>Eubacteriales</taxon>
        <taxon>Heliobacteriaceae</taxon>
        <taxon>Heliorestis</taxon>
    </lineage>
</organism>
<keyword evidence="8" id="KW-1185">Reference proteome</keyword>
<dbReference type="GO" id="GO:0016787">
    <property type="term" value="F:hydrolase activity"/>
    <property type="evidence" value="ECO:0007669"/>
    <property type="project" value="UniProtKB-KW"/>
</dbReference>
<dbReference type="GO" id="GO:0009411">
    <property type="term" value="P:response to UV"/>
    <property type="evidence" value="ECO:0007669"/>
    <property type="project" value="InterPro"/>
</dbReference>
<dbReference type="GO" id="GO:0006289">
    <property type="term" value="P:nucleotide-excision repair"/>
    <property type="evidence" value="ECO:0007669"/>
    <property type="project" value="InterPro"/>
</dbReference>
<gene>
    <name evidence="7" type="primary">uvsE</name>
    <name evidence="7" type="ORF">F9B85_06375</name>
</gene>
<reference evidence="7 8" key="1">
    <citation type="submission" date="2019-10" db="EMBL/GenBank/DDBJ databases">
        <title>Whole-genome sequence of the extremophile Heliorestis acidaminivorans DSM 24790.</title>
        <authorList>
            <person name="Kyndt J.A."/>
            <person name="Meyer T.E."/>
        </authorList>
    </citation>
    <scope>NUCLEOTIDE SEQUENCE [LARGE SCALE GENOMIC DNA]</scope>
    <source>
        <strain evidence="7 8">DSM 24790</strain>
    </source>
</reference>
<evidence type="ECO:0000313" key="8">
    <source>
        <dbReference type="Proteomes" id="UP000468766"/>
    </source>
</evidence>
<evidence type="ECO:0000256" key="1">
    <source>
        <dbReference type="ARBA" id="ARBA00022722"/>
    </source>
</evidence>
<dbReference type="OrthoDB" id="9782576at2"/>
<dbReference type="InterPro" id="IPR036237">
    <property type="entry name" value="Xyl_isomerase-like_sf"/>
</dbReference>
<protein>
    <submittedName>
        <fullName evidence="7">UV DNA damage repair endonuclease UvsE</fullName>
    </submittedName>
</protein>
<dbReference type="SUPFAM" id="SSF51658">
    <property type="entry name" value="Xylose isomerase-like"/>
    <property type="match status" value="1"/>
</dbReference>
<dbReference type="NCBIfam" id="TIGR00629">
    <property type="entry name" value="uvde"/>
    <property type="match status" value="1"/>
</dbReference>
<dbReference type="AlphaFoldDB" id="A0A6I0F2S6"/>
<dbReference type="Proteomes" id="UP000468766">
    <property type="component" value="Unassembled WGS sequence"/>
</dbReference>
<dbReference type="GO" id="GO:0004519">
    <property type="term" value="F:endonuclease activity"/>
    <property type="evidence" value="ECO:0007669"/>
    <property type="project" value="UniProtKB-KW"/>
</dbReference>
<dbReference type="EMBL" id="WBXO01000004">
    <property type="protein sequence ID" value="KAB2952896.1"/>
    <property type="molecule type" value="Genomic_DNA"/>
</dbReference>
<keyword evidence="2 7" id="KW-0255">Endonuclease</keyword>
<dbReference type="PANTHER" id="PTHR31290">
    <property type="entry name" value="UV-DAMAGE ENDONUCLEASE"/>
    <property type="match status" value="1"/>
</dbReference>
<name>A0A6I0F2S6_9FIRM</name>
<accession>A0A6I0F2S6</accession>
<keyword evidence="4" id="KW-0228">DNA excision</keyword>
<keyword evidence="6" id="KW-0234">DNA repair</keyword>
<evidence type="ECO:0000256" key="3">
    <source>
        <dbReference type="ARBA" id="ARBA00022763"/>
    </source>
</evidence>
<dbReference type="Gene3D" id="3.20.20.150">
    <property type="entry name" value="Divalent-metal-dependent TIM barrel enzymes"/>
    <property type="match status" value="1"/>
</dbReference>
<keyword evidence="3" id="KW-0227">DNA damage</keyword>
<keyword evidence="1" id="KW-0540">Nuclease</keyword>
<evidence type="ECO:0000256" key="2">
    <source>
        <dbReference type="ARBA" id="ARBA00022759"/>
    </source>
</evidence>
<dbReference type="InterPro" id="IPR004601">
    <property type="entry name" value="UvdE"/>
</dbReference>
<sequence>MIQLIRLGYACLNTQLPALKTCRWATYQSKGIAYLRELALHNLSTTLTMIRWNIERDILVFRMSSDLIPFASKRELTWSWYEEERLLQLTEAIRKEVLDSGMRLSMHPGQYTILNSPRSTVVEDAIADLSYHATLLKLCGGTDMIIHLGGVYGDKKASMDRFVERAKKLSPEILSYLRIENDDKVYTAEDVLLISKRTGIPVVVDLHHEHCNPSSVALEKLLPDLLATWGTKRPKIHISSGRDHNRDRKHADFITLEDWQEVLTLFANVDVDVMIEAKEKEQALLRLRSQ</sequence>
<comment type="caution">
    <text evidence="7">The sequence shown here is derived from an EMBL/GenBank/DDBJ whole genome shotgun (WGS) entry which is preliminary data.</text>
</comment>
<evidence type="ECO:0000256" key="5">
    <source>
        <dbReference type="ARBA" id="ARBA00022801"/>
    </source>
</evidence>
<dbReference type="PANTHER" id="PTHR31290:SF5">
    <property type="entry name" value="UV-DAMAGE ENDONUCLEASE"/>
    <property type="match status" value="1"/>
</dbReference>
<dbReference type="Pfam" id="PF03851">
    <property type="entry name" value="UvdE"/>
    <property type="match status" value="1"/>
</dbReference>